<sequence>MTTIKEHRRREPRKRVDTERANRLGLHERPDNFDLQVLEHHFLWLAHQRGFKVPADESQLQYIELPRVIPSDFPPDNEGDKDVSLERRSGKPFTDSVNADRFALSRWSLQSTCNYDRVSAGFVRRSVFHAFFEYFDSGIPDSPVPSPPPAVAESPPDEIDILLADIESAMEADTRQNTSLRGTGSTYGSHAVDPIVPHSVPEPAAWGQQGDIDPPKRKINGVDKQ</sequence>
<feature type="region of interest" description="Disordered" evidence="1">
    <location>
        <begin position="172"/>
        <end position="225"/>
    </location>
</feature>
<evidence type="ECO:0000256" key="1">
    <source>
        <dbReference type="SAM" id="MobiDB-lite"/>
    </source>
</evidence>
<dbReference type="EMBL" id="JAQJZL010000015">
    <property type="protein sequence ID" value="KAJ6027446.1"/>
    <property type="molecule type" value="Genomic_DNA"/>
</dbReference>
<feature type="compositionally biased region" description="Basic and acidic residues" evidence="1">
    <location>
        <begin position="14"/>
        <end position="23"/>
    </location>
</feature>
<dbReference type="Proteomes" id="UP001219568">
    <property type="component" value="Unassembled WGS sequence"/>
</dbReference>
<evidence type="ECO:0000313" key="3">
    <source>
        <dbReference type="Proteomes" id="UP001219568"/>
    </source>
</evidence>
<feature type="compositionally biased region" description="Polar residues" evidence="1">
    <location>
        <begin position="175"/>
        <end position="188"/>
    </location>
</feature>
<keyword evidence="3" id="KW-1185">Reference proteome</keyword>
<reference evidence="2" key="2">
    <citation type="submission" date="2023-01" db="EMBL/GenBank/DDBJ databases">
        <authorList>
            <person name="Petersen C."/>
        </authorList>
    </citation>
    <scope>NUCLEOTIDE SEQUENCE</scope>
    <source>
        <strain evidence="2">IBT 15450</strain>
    </source>
</reference>
<gene>
    <name evidence="2" type="ORF">N7460_012263</name>
</gene>
<proteinExistence type="predicted"/>
<accession>A0AAD6N4B4</accession>
<reference evidence="2" key="1">
    <citation type="journal article" date="2023" name="IMA Fungus">
        <title>Comparative genomic study of the Penicillium genus elucidates a diverse pangenome and 15 lateral gene transfer events.</title>
        <authorList>
            <person name="Petersen C."/>
            <person name="Sorensen T."/>
            <person name="Nielsen M.R."/>
            <person name="Sondergaard T.E."/>
            <person name="Sorensen J.L."/>
            <person name="Fitzpatrick D.A."/>
            <person name="Frisvad J.C."/>
            <person name="Nielsen K.L."/>
        </authorList>
    </citation>
    <scope>NUCLEOTIDE SEQUENCE</scope>
    <source>
        <strain evidence="2">IBT 15450</strain>
    </source>
</reference>
<organism evidence="2 3">
    <name type="scientific">Penicillium canescens</name>
    <dbReference type="NCBI Taxonomy" id="5083"/>
    <lineage>
        <taxon>Eukaryota</taxon>
        <taxon>Fungi</taxon>
        <taxon>Dikarya</taxon>
        <taxon>Ascomycota</taxon>
        <taxon>Pezizomycotina</taxon>
        <taxon>Eurotiomycetes</taxon>
        <taxon>Eurotiomycetidae</taxon>
        <taxon>Eurotiales</taxon>
        <taxon>Aspergillaceae</taxon>
        <taxon>Penicillium</taxon>
    </lineage>
</organism>
<evidence type="ECO:0000313" key="2">
    <source>
        <dbReference type="EMBL" id="KAJ6027446.1"/>
    </source>
</evidence>
<feature type="region of interest" description="Disordered" evidence="1">
    <location>
        <begin position="1"/>
        <end position="23"/>
    </location>
</feature>
<protein>
    <submittedName>
        <fullName evidence="2">Uncharacterized protein</fullName>
    </submittedName>
</protein>
<name>A0AAD6N4B4_PENCN</name>
<comment type="caution">
    <text evidence="2">The sequence shown here is derived from an EMBL/GenBank/DDBJ whole genome shotgun (WGS) entry which is preliminary data.</text>
</comment>
<feature type="compositionally biased region" description="Basic residues" evidence="1">
    <location>
        <begin position="1"/>
        <end position="13"/>
    </location>
</feature>
<feature type="compositionally biased region" description="Basic and acidic residues" evidence="1">
    <location>
        <begin position="213"/>
        <end position="225"/>
    </location>
</feature>
<dbReference type="AlphaFoldDB" id="A0AAD6N4B4"/>